<organism evidence="2 3">
    <name type="scientific">Hypocrea virens (strain Gv29-8 / FGSC 10586)</name>
    <name type="common">Gliocladium virens</name>
    <name type="synonym">Trichoderma virens</name>
    <dbReference type="NCBI Taxonomy" id="413071"/>
    <lineage>
        <taxon>Eukaryota</taxon>
        <taxon>Fungi</taxon>
        <taxon>Dikarya</taxon>
        <taxon>Ascomycota</taxon>
        <taxon>Pezizomycotina</taxon>
        <taxon>Sordariomycetes</taxon>
        <taxon>Hypocreomycetidae</taxon>
        <taxon>Hypocreales</taxon>
        <taxon>Hypocreaceae</taxon>
        <taxon>Trichoderma</taxon>
    </lineage>
</organism>
<dbReference type="Pfam" id="PF06985">
    <property type="entry name" value="HET"/>
    <property type="match status" value="1"/>
</dbReference>
<name>G9MWM4_HYPVG</name>
<evidence type="ECO:0000313" key="2">
    <source>
        <dbReference type="EMBL" id="EHK21191.1"/>
    </source>
</evidence>
<dbReference type="eggNOG" id="ENOG502SQ4R">
    <property type="taxonomic scope" value="Eukaryota"/>
</dbReference>
<dbReference type="HOGENOM" id="CLU_009388_3_0_1"/>
<dbReference type="VEuPathDB" id="FungiDB:TRIVIDRAFT_70226"/>
<dbReference type="EMBL" id="ABDF02000074">
    <property type="protein sequence ID" value="EHK21191.1"/>
    <property type="molecule type" value="Genomic_DNA"/>
</dbReference>
<dbReference type="PANTHER" id="PTHR39596:SF3">
    <property type="entry name" value="HETEROKARYON INCOMPATIBILITY DOMAIN-CONTAINING PROTEIN"/>
    <property type="match status" value="1"/>
</dbReference>
<dbReference type="InParanoid" id="G9MWM4"/>
<comment type="caution">
    <text evidence="2">The sequence shown here is derived from an EMBL/GenBank/DDBJ whole genome shotgun (WGS) entry which is preliminary data.</text>
</comment>
<dbReference type="Proteomes" id="UP000007115">
    <property type="component" value="Unassembled WGS sequence"/>
</dbReference>
<dbReference type="PANTHER" id="PTHR39596">
    <property type="match status" value="1"/>
</dbReference>
<accession>G9MWM4</accession>
<dbReference type="GeneID" id="25797323"/>
<dbReference type="STRING" id="413071.G9MWM4"/>
<dbReference type="RefSeq" id="XP_013955384.1">
    <property type="nucleotide sequence ID" value="XM_014099909.1"/>
</dbReference>
<keyword evidence="3" id="KW-1185">Reference proteome</keyword>
<dbReference type="OMA" id="WRWAPRS"/>
<proteinExistence type="predicted"/>
<gene>
    <name evidence="2" type="ORF">TRIVIDRAFT_70226</name>
</gene>
<dbReference type="InterPro" id="IPR010730">
    <property type="entry name" value="HET"/>
</dbReference>
<feature type="domain" description="Heterokaryon incompatibility" evidence="1">
    <location>
        <begin position="344"/>
        <end position="431"/>
    </location>
</feature>
<sequence>MDLLCEPGSPATPPRKTPYVCTEYWDGGPFLTYPVRKGMVRVVPPRLRSLLGIDVSNEPYLEVLYPTPKEDIQPFVQTWLWFGLFAEILGLNETSPGHRIIEDSLATEEIRKLHETCVSVAEEDGSRYLSASAVLEASQTFAERMQLVPDKQQRFIYMRDCLHYACLMMFSVSNLDETVRYSICALGEYFTTGLFRIVAQSNPKLDVPIVGFSWHQNYMQAGGTMDKQMLQRGWCPSETEKIRSQFQGLHTMHHIAQLQRPNANQDHSNCTRHLCTAFQMDIETYKPSHVSDGCNCDLIGIDERATSLILRSTDTYPIIRFEQIGDGVDDFELVVEPYEPGVPYVALSHVWANGLGNPKANSLPRCQIKHVAKLIASMQAEIETGDAEYRTEYRIWIDTLCCPIELGGKLIALERIASVYKNAAHVLVLDASLTGFDSQDTHPAELMLRIYGASPWMRRLWTLQEGALTKSLYIQFADKAVNSYALLVKLYAAGNVDARYMRIWQDVMSAYNELQGLLNGIEGLTIKQSPLLNLQRALQFRTVSVPSDEPLCISTLMGLDTKYIAAAPDAETRMARAWELMNKSLGSLPTRVIFYADEVLSIPGWRWAPRSLLGSSVKDPVLSIDERVLRLAGDGLAVPTPLGLKVALPGCRLIPRPLVAGLPLHPWPGSINATEDQIIVRNAESGKWCRVIDWYRSKKIASWTDEERSAFDRKQNNPLCREIDSGRCILIYDEKSRADGTIIACMAQIEEVGGDFGHASITPIELQTGLRVHRTRAVVMSPLSDEEVLMMTIFRDLATLVAIDQETSNLQTIEDRESEDWKNCMAKVKDKMKEVMAEAWKSSPELRQAVQNNIGPDLEEYMWAFIPKAFSHDVVVEETPSEQLWFVD</sequence>
<protein>
    <recommendedName>
        <fullName evidence="1">Heterokaryon incompatibility domain-containing protein</fullName>
    </recommendedName>
</protein>
<dbReference type="OrthoDB" id="2426273at2759"/>
<reference evidence="2 3" key="1">
    <citation type="journal article" date="2011" name="Genome Biol.">
        <title>Comparative genome sequence analysis underscores mycoparasitism as the ancestral life style of Trichoderma.</title>
        <authorList>
            <person name="Kubicek C.P."/>
            <person name="Herrera-Estrella A."/>
            <person name="Seidl-Seiboth V."/>
            <person name="Martinez D.A."/>
            <person name="Druzhinina I.S."/>
            <person name="Thon M."/>
            <person name="Zeilinger S."/>
            <person name="Casas-Flores S."/>
            <person name="Horwitz B.A."/>
            <person name="Mukherjee P.K."/>
            <person name="Mukherjee M."/>
            <person name="Kredics L."/>
            <person name="Alcaraz L.D."/>
            <person name="Aerts A."/>
            <person name="Antal Z."/>
            <person name="Atanasova L."/>
            <person name="Cervantes-Badillo M.G."/>
            <person name="Challacombe J."/>
            <person name="Chertkov O."/>
            <person name="McCluskey K."/>
            <person name="Coulpier F."/>
            <person name="Deshpande N."/>
            <person name="von Doehren H."/>
            <person name="Ebbole D.J."/>
            <person name="Esquivel-Naranjo E.U."/>
            <person name="Fekete E."/>
            <person name="Flipphi M."/>
            <person name="Glaser F."/>
            <person name="Gomez-Rodriguez E.Y."/>
            <person name="Gruber S."/>
            <person name="Han C."/>
            <person name="Henrissat B."/>
            <person name="Hermosa R."/>
            <person name="Hernandez-Onate M."/>
            <person name="Karaffa L."/>
            <person name="Kosti I."/>
            <person name="Le Crom S."/>
            <person name="Lindquist E."/>
            <person name="Lucas S."/>
            <person name="Luebeck M."/>
            <person name="Luebeck P.S."/>
            <person name="Margeot A."/>
            <person name="Metz B."/>
            <person name="Misra M."/>
            <person name="Nevalainen H."/>
            <person name="Omann M."/>
            <person name="Packer N."/>
            <person name="Perrone G."/>
            <person name="Uresti-Rivera E.E."/>
            <person name="Salamov A."/>
            <person name="Schmoll M."/>
            <person name="Seiboth B."/>
            <person name="Shapiro H."/>
            <person name="Sukno S."/>
            <person name="Tamayo-Ramos J.A."/>
            <person name="Tisch D."/>
            <person name="Wiest A."/>
            <person name="Wilkinson H.H."/>
            <person name="Zhang M."/>
            <person name="Coutinho P.M."/>
            <person name="Kenerley C.M."/>
            <person name="Monte E."/>
            <person name="Baker S.E."/>
            <person name="Grigoriev I.V."/>
        </authorList>
    </citation>
    <scope>NUCLEOTIDE SEQUENCE [LARGE SCALE GENOMIC DNA]</scope>
    <source>
        <strain evidence="3">Gv29-8 / FGSC 10586</strain>
    </source>
</reference>
<evidence type="ECO:0000259" key="1">
    <source>
        <dbReference type="Pfam" id="PF06985"/>
    </source>
</evidence>
<evidence type="ECO:0000313" key="3">
    <source>
        <dbReference type="Proteomes" id="UP000007115"/>
    </source>
</evidence>
<dbReference type="AlphaFoldDB" id="G9MWM4"/>